<keyword evidence="2" id="KW-0813">Transport</keyword>
<dbReference type="InParanoid" id="A0A2V0PD81"/>
<feature type="compositionally biased region" description="Gly residues" evidence="8">
    <location>
        <begin position="391"/>
        <end position="411"/>
    </location>
</feature>
<dbReference type="Gene3D" id="3.40.50.300">
    <property type="entry name" value="P-loop containing nucleotide triphosphate hydrolases"/>
    <property type="match status" value="2"/>
</dbReference>
<dbReference type="PROSITE" id="PS00211">
    <property type="entry name" value="ABC_TRANSPORTER_1"/>
    <property type="match status" value="1"/>
</dbReference>
<dbReference type="SUPFAM" id="SSF90123">
    <property type="entry name" value="ABC transporter transmembrane region"/>
    <property type="match status" value="1"/>
</dbReference>
<dbReference type="InterPro" id="IPR011527">
    <property type="entry name" value="ABC1_TM_dom"/>
</dbReference>
<feature type="transmembrane region" description="Helical" evidence="9">
    <location>
        <begin position="263"/>
        <end position="285"/>
    </location>
</feature>
<feature type="transmembrane region" description="Helical" evidence="9">
    <location>
        <begin position="20"/>
        <end position="38"/>
    </location>
</feature>
<dbReference type="InterPro" id="IPR050835">
    <property type="entry name" value="ABC_transporter_sub-D"/>
</dbReference>
<dbReference type="InterPro" id="IPR003439">
    <property type="entry name" value="ABC_transporter-like_ATP-bd"/>
</dbReference>
<dbReference type="InterPro" id="IPR036640">
    <property type="entry name" value="ABC1_TM_sf"/>
</dbReference>
<feature type="transmembrane region" description="Helical" evidence="9">
    <location>
        <begin position="164"/>
        <end position="182"/>
    </location>
</feature>
<dbReference type="PANTHER" id="PTHR11384">
    <property type="entry name" value="ATP-BINDING CASSETTE, SUB-FAMILY D MEMBER"/>
    <property type="match status" value="1"/>
</dbReference>
<keyword evidence="12" id="KW-1185">Reference proteome</keyword>
<evidence type="ECO:0000256" key="3">
    <source>
        <dbReference type="ARBA" id="ARBA00022692"/>
    </source>
</evidence>
<gene>
    <name evidence="11" type="ORF">Rsub_08454</name>
</gene>
<comment type="caution">
    <text evidence="11">The sequence shown here is derived from an EMBL/GenBank/DDBJ whole genome shotgun (WGS) entry which is preliminary data.</text>
</comment>
<evidence type="ECO:0000259" key="10">
    <source>
        <dbReference type="PROSITE" id="PS50893"/>
    </source>
</evidence>
<comment type="similarity">
    <text evidence="1">Belongs to the ABC transporter superfamily. ABCD family. Peroxisomal fatty acyl CoA transporter (TC 3.A.1.203) subfamily.</text>
</comment>
<dbReference type="InterPro" id="IPR017871">
    <property type="entry name" value="ABC_transporter-like_CS"/>
</dbReference>
<feature type="region of interest" description="Disordered" evidence="8">
    <location>
        <begin position="361"/>
        <end position="411"/>
    </location>
</feature>
<dbReference type="GO" id="GO:0005524">
    <property type="term" value="F:ATP binding"/>
    <property type="evidence" value="ECO:0007669"/>
    <property type="project" value="UniProtKB-KW"/>
</dbReference>
<keyword evidence="5" id="KW-0067">ATP-binding</keyword>
<proteinExistence type="inferred from homology"/>
<evidence type="ECO:0000256" key="2">
    <source>
        <dbReference type="ARBA" id="ARBA00022448"/>
    </source>
</evidence>
<dbReference type="PANTHER" id="PTHR11384:SF55">
    <property type="entry name" value="ATP-BINDING CASSETTE TRANSPORTER"/>
    <property type="match status" value="1"/>
</dbReference>
<dbReference type="AlphaFoldDB" id="A0A2V0PD81"/>
<dbReference type="GO" id="GO:0016887">
    <property type="term" value="F:ATP hydrolysis activity"/>
    <property type="evidence" value="ECO:0007669"/>
    <property type="project" value="InterPro"/>
</dbReference>
<dbReference type="SMART" id="SM00382">
    <property type="entry name" value="AAA"/>
    <property type="match status" value="1"/>
</dbReference>
<feature type="transmembrane region" description="Helical" evidence="9">
    <location>
        <begin position="188"/>
        <end position="205"/>
    </location>
</feature>
<evidence type="ECO:0000256" key="6">
    <source>
        <dbReference type="ARBA" id="ARBA00022989"/>
    </source>
</evidence>
<organism evidence="11 12">
    <name type="scientific">Raphidocelis subcapitata</name>
    <dbReference type="NCBI Taxonomy" id="307507"/>
    <lineage>
        <taxon>Eukaryota</taxon>
        <taxon>Viridiplantae</taxon>
        <taxon>Chlorophyta</taxon>
        <taxon>core chlorophytes</taxon>
        <taxon>Chlorophyceae</taxon>
        <taxon>CS clade</taxon>
        <taxon>Sphaeropleales</taxon>
        <taxon>Selenastraceae</taxon>
        <taxon>Raphidocelis</taxon>
    </lineage>
</organism>
<evidence type="ECO:0000313" key="11">
    <source>
        <dbReference type="EMBL" id="GBF95863.1"/>
    </source>
</evidence>
<protein>
    <recommendedName>
        <fullName evidence="10">ABC transporter domain-containing protein</fullName>
    </recommendedName>
</protein>
<dbReference type="STRING" id="307507.A0A2V0PD81"/>
<feature type="domain" description="ABC transporter" evidence="10">
    <location>
        <begin position="431"/>
        <end position="735"/>
    </location>
</feature>
<keyword evidence="4" id="KW-0547">Nucleotide-binding</keyword>
<evidence type="ECO:0000256" key="5">
    <source>
        <dbReference type="ARBA" id="ARBA00022840"/>
    </source>
</evidence>
<accession>A0A2V0PD81</accession>
<evidence type="ECO:0000256" key="1">
    <source>
        <dbReference type="ARBA" id="ARBA00008575"/>
    </source>
</evidence>
<dbReference type="EMBL" id="BDRX01000071">
    <property type="protein sequence ID" value="GBF95863.1"/>
    <property type="molecule type" value="Genomic_DNA"/>
</dbReference>
<reference evidence="11 12" key="1">
    <citation type="journal article" date="2018" name="Sci. Rep.">
        <title>Raphidocelis subcapitata (=Pseudokirchneriella subcapitata) provides an insight into genome evolution and environmental adaptations in the Sphaeropleales.</title>
        <authorList>
            <person name="Suzuki S."/>
            <person name="Yamaguchi H."/>
            <person name="Nakajima N."/>
            <person name="Kawachi M."/>
        </authorList>
    </citation>
    <scope>NUCLEOTIDE SEQUENCE [LARGE SCALE GENOMIC DNA]</scope>
    <source>
        <strain evidence="11 12">NIES-35</strain>
    </source>
</reference>
<name>A0A2V0PD81_9CHLO</name>
<keyword evidence="6 9" id="KW-1133">Transmembrane helix</keyword>
<dbReference type="Proteomes" id="UP000247498">
    <property type="component" value="Unassembled WGS sequence"/>
</dbReference>
<evidence type="ECO:0000256" key="4">
    <source>
        <dbReference type="ARBA" id="ARBA00022741"/>
    </source>
</evidence>
<dbReference type="OrthoDB" id="422637at2759"/>
<dbReference type="SUPFAM" id="SSF52540">
    <property type="entry name" value="P-loop containing nucleoside triphosphate hydrolases"/>
    <property type="match status" value="1"/>
</dbReference>
<sequence>MLGDWARLARPWFSGSARAPLYAAACFGVALASTLVSVRISYAQRRFSTALAGKDPEGFWSAIREFVWIIVAAAPVNALDPFLSERLVTRWREHLTTRTLRAYVGPGRPYYHIGGGSDGGGAGGGGGGGGKGAGAAAALTPPVGVDNPDQRICEDIKNYVKSSVTVTLLLVLNCVAFAGVLWSISPRLVAFLLGYSLLGTGYALLSREGDLRFLLIRLRENAESVAFYGAPAEARELGALEAGLAGIVRVALARIRVVGVYDLFVNFYVYYSIIVPSCVLAPSYFRGEIEFGVLSQAGFAFSVIKEALNLAAETQRLSALESELFSDEAAFASGGGGGGGGGEKGGGGGGGAAGAAGARAGGGAARRRGGRRGGGGGAGKSSSSGDDGGGDDGSGGEGGGGGGGALLPSGGGGGRLSGRVLRLAAGPSGGLEVTGLCVAVPSGSGGGGLPQLIADGLDLHLPAGESLLIVGPSGCGKSSLLRVLAGLWTRGSGTVRAPPPGAQFFLPQKPYMPIANLRDQLLFPDGAGLTGALAARGGGAPDEESAPLLAGAGAGAGSAAASAGGGRARSQVLVEMLPLLRRTSGGGGGAGGADAAAYSGGGGGLEPRLDDSSLLQLLADVRLGDLADRVGGLDARRDWSALLSLGEQQRVAFARLLAHAPALAVLDEASSALDADTEAALYALLRARLGTRAAVVSVGHRPQLAAHHTRVLAWAGPGRWELLGADEYARRQGQRR</sequence>
<keyword evidence="3 9" id="KW-0812">Transmembrane</keyword>
<evidence type="ECO:0000256" key="7">
    <source>
        <dbReference type="ARBA" id="ARBA00023136"/>
    </source>
</evidence>
<evidence type="ECO:0000256" key="8">
    <source>
        <dbReference type="SAM" id="MobiDB-lite"/>
    </source>
</evidence>
<dbReference type="GO" id="GO:0016020">
    <property type="term" value="C:membrane"/>
    <property type="evidence" value="ECO:0007669"/>
    <property type="project" value="InterPro"/>
</dbReference>
<keyword evidence="7 9" id="KW-0472">Membrane</keyword>
<dbReference type="GO" id="GO:0140359">
    <property type="term" value="F:ABC-type transporter activity"/>
    <property type="evidence" value="ECO:0007669"/>
    <property type="project" value="InterPro"/>
</dbReference>
<dbReference type="InterPro" id="IPR003593">
    <property type="entry name" value="AAA+_ATPase"/>
</dbReference>
<evidence type="ECO:0000256" key="9">
    <source>
        <dbReference type="SAM" id="Phobius"/>
    </source>
</evidence>
<evidence type="ECO:0000313" key="12">
    <source>
        <dbReference type="Proteomes" id="UP000247498"/>
    </source>
</evidence>
<dbReference type="Pfam" id="PF00005">
    <property type="entry name" value="ABC_tran"/>
    <property type="match status" value="1"/>
</dbReference>
<dbReference type="PROSITE" id="PS50893">
    <property type="entry name" value="ABC_TRANSPORTER_2"/>
    <property type="match status" value="1"/>
</dbReference>
<dbReference type="InterPro" id="IPR027417">
    <property type="entry name" value="P-loop_NTPase"/>
</dbReference>
<dbReference type="Pfam" id="PF06472">
    <property type="entry name" value="ABC_membrane_2"/>
    <property type="match status" value="2"/>
</dbReference>